<name>A0A2N3Y2P3_SACSN</name>
<accession>A0A2N3Y2P3</accession>
<gene>
    <name evidence="1" type="ORF">A8926_5128</name>
</gene>
<sequence>MTTVWVALAVESVVLLAVAGAMTKWAQRLQPGTPGQVIEAIGPAAERLA</sequence>
<organism evidence="1 2">
    <name type="scientific">Saccharopolyspora spinosa</name>
    <dbReference type="NCBI Taxonomy" id="60894"/>
    <lineage>
        <taxon>Bacteria</taxon>
        <taxon>Bacillati</taxon>
        <taxon>Actinomycetota</taxon>
        <taxon>Actinomycetes</taxon>
        <taxon>Pseudonocardiales</taxon>
        <taxon>Pseudonocardiaceae</taxon>
        <taxon>Saccharopolyspora</taxon>
    </lineage>
</organism>
<proteinExistence type="predicted"/>
<dbReference type="AlphaFoldDB" id="A0A2N3Y2P3"/>
<keyword evidence="2" id="KW-1185">Reference proteome</keyword>
<dbReference type="RefSeq" id="WP_170121581.1">
    <property type="nucleotide sequence ID" value="NZ_CP061007.1"/>
</dbReference>
<dbReference type="EMBL" id="PJNB01000001">
    <property type="protein sequence ID" value="PKW17194.1"/>
    <property type="molecule type" value="Genomic_DNA"/>
</dbReference>
<evidence type="ECO:0000313" key="2">
    <source>
        <dbReference type="Proteomes" id="UP000233786"/>
    </source>
</evidence>
<reference evidence="1" key="1">
    <citation type="submission" date="2017-12" db="EMBL/GenBank/DDBJ databases">
        <title>Sequencing the genomes of 1000 Actinobacteria strains.</title>
        <authorList>
            <person name="Klenk H.-P."/>
        </authorList>
    </citation>
    <scope>NUCLEOTIDE SEQUENCE [LARGE SCALE GENOMIC DNA]</scope>
    <source>
        <strain evidence="1">DSM 44228</strain>
    </source>
</reference>
<protein>
    <submittedName>
        <fullName evidence="1">Uncharacterized protein</fullName>
    </submittedName>
</protein>
<dbReference type="Proteomes" id="UP000233786">
    <property type="component" value="Unassembled WGS sequence"/>
</dbReference>
<comment type="caution">
    <text evidence="1">The sequence shown here is derived from an EMBL/GenBank/DDBJ whole genome shotgun (WGS) entry which is preliminary data.</text>
</comment>
<evidence type="ECO:0000313" key="1">
    <source>
        <dbReference type="EMBL" id="PKW17194.1"/>
    </source>
</evidence>